<dbReference type="EMBL" id="CAJJDN010000114">
    <property type="protein sequence ID" value="CAD8117641.1"/>
    <property type="molecule type" value="Genomic_DNA"/>
</dbReference>
<evidence type="ECO:0000313" key="1">
    <source>
        <dbReference type="EMBL" id="CAD8117641.1"/>
    </source>
</evidence>
<dbReference type="AlphaFoldDB" id="A0A8S1QQC0"/>
<proteinExistence type="predicted"/>
<sequence length="60" mass="7226">MIIYKAYTFSIQQLHHKMDNNVQCLYILLQNMESRIVAKILIILRKQQLELPNHIVFRSL</sequence>
<gene>
    <name evidence="1" type="ORF">PSON_ATCC_30995.1.T1140131</name>
</gene>
<dbReference type="Proteomes" id="UP000692954">
    <property type="component" value="Unassembled WGS sequence"/>
</dbReference>
<name>A0A8S1QQC0_9CILI</name>
<reference evidence="1" key="1">
    <citation type="submission" date="2021-01" db="EMBL/GenBank/DDBJ databases">
        <authorList>
            <consortium name="Genoscope - CEA"/>
            <person name="William W."/>
        </authorList>
    </citation>
    <scope>NUCLEOTIDE SEQUENCE</scope>
</reference>
<accession>A0A8S1QQC0</accession>
<comment type="caution">
    <text evidence="1">The sequence shown here is derived from an EMBL/GenBank/DDBJ whole genome shotgun (WGS) entry which is preliminary data.</text>
</comment>
<organism evidence="1 2">
    <name type="scientific">Paramecium sonneborni</name>
    <dbReference type="NCBI Taxonomy" id="65129"/>
    <lineage>
        <taxon>Eukaryota</taxon>
        <taxon>Sar</taxon>
        <taxon>Alveolata</taxon>
        <taxon>Ciliophora</taxon>
        <taxon>Intramacronucleata</taxon>
        <taxon>Oligohymenophorea</taxon>
        <taxon>Peniculida</taxon>
        <taxon>Parameciidae</taxon>
        <taxon>Paramecium</taxon>
    </lineage>
</organism>
<keyword evidence="2" id="KW-1185">Reference proteome</keyword>
<protein>
    <submittedName>
        <fullName evidence="1">Uncharacterized protein</fullName>
    </submittedName>
</protein>
<evidence type="ECO:0000313" key="2">
    <source>
        <dbReference type="Proteomes" id="UP000692954"/>
    </source>
</evidence>